<dbReference type="CDD" id="cd02869">
    <property type="entry name" value="PseudoU_synth_RluA_like"/>
    <property type="match status" value="1"/>
</dbReference>
<reference evidence="3 4" key="1">
    <citation type="submission" date="2019-08" db="EMBL/GenBank/DDBJ databases">
        <title>Microbe sample from Colwellia echini.</title>
        <authorList>
            <person name="Christiansen L."/>
            <person name="Pathiraja D."/>
            <person name="Schultz-Johansen M."/>
            <person name="Choi I.-G."/>
            <person name="Stougaard P."/>
        </authorList>
    </citation>
    <scope>NUCLEOTIDE SEQUENCE [LARGE SCALE GENOMIC DNA]</scope>
    <source>
        <strain evidence="3 4">A3</strain>
    </source>
</reference>
<accession>A0ABY3MVK2</accession>
<keyword evidence="4" id="KW-1185">Reference proteome</keyword>
<gene>
    <name evidence="3" type="ORF">CWS31_011200</name>
</gene>
<dbReference type="RefSeq" id="WP_101345681.1">
    <property type="nucleotide sequence ID" value="NZ_PJAI02000012.1"/>
</dbReference>
<dbReference type="PROSITE" id="PS01129">
    <property type="entry name" value="PSI_RLU"/>
    <property type="match status" value="1"/>
</dbReference>
<dbReference type="InterPro" id="IPR006224">
    <property type="entry name" value="PsdUridine_synth_RluA-like_CS"/>
</dbReference>
<dbReference type="PANTHER" id="PTHR21600:SF89">
    <property type="entry name" value="RIBOSOMAL LARGE SUBUNIT PSEUDOURIDINE SYNTHASE A"/>
    <property type="match status" value="1"/>
</dbReference>
<evidence type="ECO:0000259" key="2">
    <source>
        <dbReference type="Pfam" id="PF00849"/>
    </source>
</evidence>
<dbReference type="SUPFAM" id="SSF55120">
    <property type="entry name" value="Pseudouridine synthase"/>
    <property type="match status" value="1"/>
</dbReference>
<evidence type="ECO:0000313" key="4">
    <source>
        <dbReference type="Proteomes" id="UP000815846"/>
    </source>
</evidence>
<protein>
    <submittedName>
        <fullName evidence="3">RNA pseudouridine synthase</fullName>
    </submittedName>
</protein>
<proteinExistence type="predicted"/>
<dbReference type="PANTHER" id="PTHR21600">
    <property type="entry name" value="MITOCHONDRIAL RNA PSEUDOURIDINE SYNTHASE"/>
    <property type="match status" value="1"/>
</dbReference>
<feature type="domain" description="Pseudouridine synthase RsuA/RluA-like" evidence="2">
    <location>
        <begin position="390"/>
        <end position="547"/>
    </location>
</feature>
<evidence type="ECO:0000313" key="3">
    <source>
        <dbReference type="EMBL" id="TYK65220.1"/>
    </source>
</evidence>
<dbReference type="InterPro" id="IPR020103">
    <property type="entry name" value="PsdUridine_synth_cat_dom_sf"/>
</dbReference>
<keyword evidence="1" id="KW-0175">Coiled coil</keyword>
<dbReference type="InterPro" id="IPR050188">
    <property type="entry name" value="RluA_PseudoU_synthase"/>
</dbReference>
<name>A0ABY3MVK2_9GAMM</name>
<comment type="caution">
    <text evidence="3">The sequence shown here is derived from an EMBL/GenBank/DDBJ whole genome shotgun (WGS) entry which is preliminary data.</text>
</comment>
<dbReference type="Pfam" id="PF00849">
    <property type="entry name" value="PseudoU_synth_2"/>
    <property type="match status" value="1"/>
</dbReference>
<dbReference type="EMBL" id="PJAI02000012">
    <property type="protein sequence ID" value="TYK65220.1"/>
    <property type="molecule type" value="Genomic_DNA"/>
</dbReference>
<sequence>MLPTTKPRYWTDFINDVSHLTLPNKFTYPFYYQTHPLAVIASEELQHKLAVFHPIDSSISKANNTKQQGRMYGVLIVKNIDGKVGYLSAISGNANEAPEQQNDEGKGINFVPTIYQAYSVSEYEQTMQIDINSINSQITQLSTAPELTQLTQLLTEAEKNAAQAIENLQQQMRENKKARKEKRAWLDSQLSNTDLPEDSAKDISKNISEDTYKDISISLSRASVTDKKELQALKLHHQESISSITAKLTVFTNEIAFLKKRRKQLSVKLQKHFFKQYKMLNIKGESKDLTELFAETIVKKPPAGSGDCAAPKLLQYAFEQNLTPICMAEFWWGAQPKSEIRKHQHFYPACQSKCLPILTHMLKGMAVDENPLLVNPAENIALEIVFQDDDIVVVNKPSGLLSVPGKSIKDSVYTRIQAKFPNATGGLIVHRLDMATSGLLILALNERAHKNLQQQFINKEVSKRYVATIGGSLAQKSGNISLPLRVDLDDRPKQVVCYEHGKRAETHWEVIEPIQEKAQGTVNTNSTKLFLYPITGRTHQLRMHCAHPDGLNSPIVGDTLYGTPADRLHLHAQRLSFTHPITKEKLTFEVDEGF</sequence>
<evidence type="ECO:0000256" key="1">
    <source>
        <dbReference type="SAM" id="Coils"/>
    </source>
</evidence>
<dbReference type="InterPro" id="IPR006145">
    <property type="entry name" value="PsdUridine_synth_RsuA/RluA"/>
</dbReference>
<organism evidence="3 4">
    <name type="scientific">Colwellia echini</name>
    <dbReference type="NCBI Taxonomy" id="1982103"/>
    <lineage>
        <taxon>Bacteria</taxon>
        <taxon>Pseudomonadati</taxon>
        <taxon>Pseudomonadota</taxon>
        <taxon>Gammaproteobacteria</taxon>
        <taxon>Alteromonadales</taxon>
        <taxon>Colwelliaceae</taxon>
        <taxon>Colwellia</taxon>
    </lineage>
</organism>
<feature type="coiled-coil region" evidence="1">
    <location>
        <begin position="147"/>
        <end position="188"/>
    </location>
</feature>
<dbReference type="Proteomes" id="UP000815846">
    <property type="component" value="Unassembled WGS sequence"/>
</dbReference>
<dbReference type="Gene3D" id="3.30.2350.10">
    <property type="entry name" value="Pseudouridine synthase"/>
    <property type="match status" value="1"/>
</dbReference>